<name>A0A0B7BKL0_9EUPU</name>
<protein>
    <submittedName>
        <fullName evidence="1">Uncharacterized protein</fullName>
    </submittedName>
</protein>
<gene>
    <name evidence="1" type="primary">ORF197690</name>
</gene>
<organism evidence="1">
    <name type="scientific">Arion vulgaris</name>
    <dbReference type="NCBI Taxonomy" id="1028688"/>
    <lineage>
        <taxon>Eukaryota</taxon>
        <taxon>Metazoa</taxon>
        <taxon>Spiralia</taxon>
        <taxon>Lophotrochozoa</taxon>
        <taxon>Mollusca</taxon>
        <taxon>Gastropoda</taxon>
        <taxon>Heterobranchia</taxon>
        <taxon>Euthyneura</taxon>
        <taxon>Panpulmonata</taxon>
        <taxon>Eupulmonata</taxon>
        <taxon>Stylommatophora</taxon>
        <taxon>Helicina</taxon>
        <taxon>Arionoidea</taxon>
        <taxon>Arionidae</taxon>
        <taxon>Arion</taxon>
    </lineage>
</organism>
<evidence type="ECO:0000313" key="1">
    <source>
        <dbReference type="EMBL" id="CEK93874.1"/>
    </source>
</evidence>
<dbReference type="EMBL" id="HACG01047009">
    <property type="protein sequence ID" value="CEK93874.1"/>
    <property type="molecule type" value="Transcribed_RNA"/>
</dbReference>
<dbReference type="AlphaFoldDB" id="A0A0B7BKL0"/>
<accession>A0A0B7BKL0</accession>
<feature type="non-terminal residue" evidence="1">
    <location>
        <position position="52"/>
    </location>
</feature>
<sequence length="52" mass="5849">MSLSHTLMPITSMYSNQETQLLQADVQLLLADVLMSLSHTLMPMTSMYSSQE</sequence>
<proteinExistence type="predicted"/>
<reference evidence="1" key="1">
    <citation type="submission" date="2014-12" db="EMBL/GenBank/DDBJ databases">
        <title>Insight into the proteome of Arion vulgaris.</title>
        <authorList>
            <person name="Aradska J."/>
            <person name="Bulat T."/>
            <person name="Smidak R."/>
            <person name="Sarate P."/>
            <person name="Gangsoo J."/>
            <person name="Sialana F."/>
            <person name="Bilban M."/>
            <person name="Lubec G."/>
        </authorList>
    </citation>
    <scope>NUCLEOTIDE SEQUENCE</scope>
    <source>
        <tissue evidence="1">Skin</tissue>
    </source>
</reference>